<evidence type="ECO:0000256" key="3">
    <source>
        <dbReference type="ARBA" id="ARBA00023235"/>
    </source>
</evidence>
<keyword evidence="2" id="KW-0677">Repeat</keyword>
<dbReference type="Pfam" id="PF13243">
    <property type="entry name" value="SQHop_cyclase_C"/>
    <property type="match status" value="1"/>
</dbReference>
<dbReference type="InterPro" id="IPR008930">
    <property type="entry name" value="Terpenoid_cyclase/PrenylTrfase"/>
</dbReference>
<dbReference type="Proteomes" id="UP001439008">
    <property type="component" value="Unassembled WGS sequence"/>
</dbReference>
<reference evidence="5 6" key="1">
    <citation type="journal article" date="2024" name="BMC Biol.">
        <title>Comparative genomics of Ascetosporea gives new insight into the evolutionary basis for animal parasitism in Rhizaria.</title>
        <authorList>
            <person name="Hiltunen Thoren M."/>
            <person name="Onut-Brannstrom I."/>
            <person name="Alfjorden A."/>
            <person name="Peckova H."/>
            <person name="Swords F."/>
            <person name="Hooper C."/>
            <person name="Holzer A.S."/>
            <person name="Bass D."/>
            <person name="Burki F."/>
        </authorList>
    </citation>
    <scope>NUCLEOTIDE SEQUENCE [LARGE SCALE GENOMIC DNA]</scope>
    <source>
        <strain evidence="5">20-A016</strain>
    </source>
</reference>
<keyword evidence="3" id="KW-0413">Isomerase</keyword>
<evidence type="ECO:0000259" key="4">
    <source>
        <dbReference type="Pfam" id="PF13243"/>
    </source>
</evidence>
<feature type="domain" description="Squalene cyclase C-terminal" evidence="4">
    <location>
        <begin position="20"/>
        <end position="349"/>
    </location>
</feature>
<comment type="similarity">
    <text evidence="1">Belongs to the terpene cyclase/mutase family.</text>
</comment>
<evidence type="ECO:0000313" key="5">
    <source>
        <dbReference type="EMBL" id="MES1918357.1"/>
    </source>
</evidence>
<name>A0ABV2AFA6_9EUKA</name>
<dbReference type="NCBIfam" id="TIGR01787">
    <property type="entry name" value="squalene_cyclas"/>
    <property type="match status" value="1"/>
</dbReference>
<dbReference type="PROSITE" id="PS01074">
    <property type="entry name" value="TERPENE_SYNTHASES"/>
    <property type="match status" value="1"/>
</dbReference>
<protein>
    <submittedName>
        <fullName evidence="5">CRISPR-associated protein 1</fullName>
    </submittedName>
</protein>
<proteinExistence type="inferred from homology"/>
<gene>
    <name evidence="5" type="primary">CAS1</name>
    <name evidence="5" type="ORF">MHBO_000335</name>
</gene>
<dbReference type="SUPFAM" id="SSF48239">
    <property type="entry name" value="Terpenoid cyclases/Protein prenyltransferases"/>
    <property type="match status" value="1"/>
</dbReference>
<accession>A0ABV2AFA6</accession>
<dbReference type="Gene3D" id="1.50.10.20">
    <property type="match status" value="1"/>
</dbReference>
<dbReference type="PANTHER" id="PTHR11764">
    <property type="entry name" value="TERPENE CYCLASE/MUTASE FAMILY MEMBER"/>
    <property type="match status" value="1"/>
</dbReference>
<comment type="caution">
    <text evidence="5">The sequence shown here is derived from an EMBL/GenBank/DDBJ whole genome shotgun (WGS) entry which is preliminary data.</text>
</comment>
<organism evidence="5 6">
    <name type="scientific">Bonamia ostreae</name>
    <dbReference type="NCBI Taxonomy" id="126728"/>
    <lineage>
        <taxon>Eukaryota</taxon>
        <taxon>Sar</taxon>
        <taxon>Rhizaria</taxon>
        <taxon>Endomyxa</taxon>
        <taxon>Ascetosporea</taxon>
        <taxon>Haplosporida</taxon>
        <taxon>Bonamia</taxon>
    </lineage>
</organism>
<dbReference type="PANTHER" id="PTHR11764:SF20">
    <property type="entry name" value="LANOSTEROL SYNTHASE"/>
    <property type="match status" value="1"/>
</dbReference>
<dbReference type="InterPro" id="IPR018333">
    <property type="entry name" value="Squalene_cyclase"/>
</dbReference>
<sequence length="352" mass="39805">MWDYVWIAEDGMKMQGYNGSQLWDTAFAVMAILKHPNGIEFSAAIRKAYDYIKKTQVDDDVPYRKNFFRHRSKDMWPFSTKSHGWPISDCTSHALESVLLAHEKNVVAPKDRIPDERLKGAAKAIIAFQNEDGGYPTYEPKRGSSFLEYLNPAATFGKIMVDYSYVELTSSAVCALCLYAKTTEDELADGIRVAVGKAVKYIKSEQREDGSWYGSWGICFTYAIFFAVRALVAAGERNCREINKATQFLLGKQREDGGWGESYKSAETKEYVQLSSQVVNTSWALIALMEAGCEDVEAIERGIDLLMSRQTADGDWEQEQISGVFNANCMITYTSYRNVFPVWALSLYAEKY</sequence>
<evidence type="ECO:0000256" key="1">
    <source>
        <dbReference type="ARBA" id="ARBA00009755"/>
    </source>
</evidence>
<keyword evidence="6" id="KW-1185">Reference proteome</keyword>
<dbReference type="InterPro" id="IPR002365">
    <property type="entry name" value="Terpene_synthase_CS"/>
</dbReference>
<dbReference type="EMBL" id="JBDODL010000047">
    <property type="protein sequence ID" value="MES1918357.1"/>
    <property type="molecule type" value="Genomic_DNA"/>
</dbReference>
<dbReference type="InterPro" id="IPR032696">
    <property type="entry name" value="SQ_cyclase_C"/>
</dbReference>
<evidence type="ECO:0000256" key="2">
    <source>
        <dbReference type="ARBA" id="ARBA00022737"/>
    </source>
</evidence>
<evidence type="ECO:0000313" key="6">
    <source>
        <dbReference type="Proteomes" id="UP001439008"/>
    </source>
</evidence>